<organism evidence="2 3">
    <name type="scientific">Lysinibacillus contaminans</name>
    <dbReference type="NCBI Taxonomy" id="1293441"/>
    <lineage>
        <taxon>Bacteria</taxon>
        <taxon>Bacillati</taxon>
        <taxon>Bacillota</taxon>
        <taxon>Bacilli</taxon>
        <taxon>Bacillales</taxon>
        <taxon>Bacillaceae</taxon>
        <taxon>Lysinibacillus</taxon>
    </lineage>
</organism>
<dbReference type="Proteomes" id="UP000050668">
    <property type="component" value="Unassembled WGS sequence"/>
</dbReference>
<feature type="transmembrane region" description="Helical" evidence="1">
    <location>
        <begin position="40"/>
        <end position="60"/>
    </location>
</feature>
<evidence type="ECO:0000313" key="2">
    <source>
        <dbReference type="EMBL" id="KOS68684.1"/>
    </source>
</evidence>
<protein>
    <submittedName>
        <fullName evidence="2">Uncharacterized protein</fullName>
    </submittedName>
</protein>
<keyword evidence="1" id="KW-0472">Membrane</keyword>
<keyword evidence="1" id="KW-1133">Transmembrane helix</keyword>
<comment type="caution">
    <text evidence="2">The sequence shown here is derived from an EMBL/GenBank/DDBJ whole genome shotgun (WGS) entry which is preliminary data.</text>
</comment>
<name>A0ABR5K2W1_9BACI</name>
<sequence>MNNVKKELLKVAGDMATSKERVKERIQGQRNLKPKKPIHFIVMSAVVTLCIVGFITIQLLDGGTKQSAQLFNHTQLEYFEDLERIMWATQDPPKEFVYGRYEQQLASYYFAQSLGFDSTMKEQEAEKEKRYNELQNLQEDPKFKEIFGNRGLDSYFEKYVEPLLPMYVAEKKLNGWYQEKYPTFPESMVHDIAEQDAIRYFNTHFTEEAKSFQEELGLKYYSNIPNGSTYVGTVVELDSNAFFFVEGAIPEDLERLSKAKIIEKYKNATWYPIEDGALVKKGDYVEVSSSSSMSEDTSKVERYGLQQSMAVIDPTVTTKLKLQNPDEVAVFLQQVNWQQGETSIIRPPDYSFMLDGVRVDVLVTHAKTLRLHVLEYGDVKLSEKSSEQLKGLLGI</sequence>
<dbReference type="RefSeq" id="WP_053583530.1">
    <property type="nucleotide sequence ID" value="NZ_LGRV01000003.1"/>
</dbReference>
<reference evidence="3" key="1">
    <citation type="submission" date="2015-07" db="EMBL/GenBank/DDBJ databases">
        <title>Fjat-14205 dsm 2895.</title>
        <authorList>
            <person name="Liu B."/>
            <person name="Wang J."/>
            <person name="Zhu Y."/>
            <person name="Liu G."/>
            <person name="Chen Q."/>
            <person name="Chen Z."/>
            <person name="Lan J."/>
            <person name="Che J."/>
            <person name="Ge C."/>
            <person name="Shi H."/>
            <person name="Pan Z."/>
            <person name="Liu X."/>
        </authorList>
    </citation>
    <scope>NUCLEOTIDE SEQUENCE [LARGE SCALE GENOMIC DNA]</scope>
    <source>
        <strain evidence="3">DSM 25560</strain>
    </source>
</reference>
<gene>
    <name evidence="2" type="ORF">AEA09_09110</name>
</gene>
<evidence type="ECO:0000256" key="1">
    <source>
        <dbReference type="SAM" id="Phobius"/>
    </source>
</evidence>
<dbReference type="EMBL" id="LGRV01000003">
    <property type="protein sequence ID" value="KOS68684.1"/>
    <property type="molecule type" value="Genomic_DNA"/>
</dbReference>
<proteinExistence type="predicted"/>
<keyword evidence="3" id="KW-1185">Reference proteome</keyword>
<keyword evidence="1" id="KW-0812">Transmembrane</keyword>
<accession>A0ABR5K2W1</accession>
<evidence type="ECO:0000313" key="3">
    <source>
        <dbReference type="Proteomes" id="UP000050668"/>
    </source>
</evidence>